<evidence type="ECO:0000256" key="1">
    <source>
        <dbReference type="SAM" id="Phobius"/>
    </source>
</evidence>
<dbReference type="Pfam" id="PF00990">
    <property type="entry name" value="GGDEF"/>
    <property type="match status" value="1"/>
</dbReference>
<keyword evidence="6" id="KW-1185">Reference proteome</keyword>
<dbReference type="InterPro" id="IPR032244">
    <property type="entry name" value="LapD_MoxY_N"/>
</dbReference>
<accession>A0ABU6K9R3</accession>
<dbReference type="RefSeq" id="WP_327601346.1">
    <property type="nucleotide sequence ID" value="NZ_JAYXHS010000006.1"/>
</dbReference>
<dbReference type="SUPFAM" id="SSF55073">
    <property type="entry name" value="Nucleotide cyclase"/>
    <property type="match status" value="1"/>
</dbReference>
<gene>
    <name evidence="5" type="ORF">VVD49_21730</name>
</gene>
<comment type="caution">
    <text evidence="5">The sequence shown here is derived from an EMBL/GenBank/DDBJ whole genome shotgun (WGS) entry which is preliminary data.</text>
</comment>
<keyword evidence="1" id="KW-0472">Membrane</keyword>
<feature type="domain" description="EAL" evidence="2">
    <location>
        <begin position="405"/>
        <end position="643"/>
    </location>
</feature>
<evidence type="ECO:0000313" key="5">
    <source>
        <dbReference type="EMBL" id="MEC5388369.1"/>
    </source>
</evidence>
<evidence type="ECO:0000259" key="2">
    <source>
        <dbReference type="PROSITE" id="PS50883"/>
    </source>
</evidence>
<dbReference type="PANTHER" id="PTHR33121">
    <property type="entry name" value="CYCLIC DI-GMP PHOSPHODIESTERASE PDEF"/>
    <property type="match status" value="1"/>
</dbReference>
<proteinExistence type="predicted"/>
<dbReference type="InterPro" id="IPR003660">
    <property type="entry name" value="HAMP_dom"/>
</dbReference>
<dbReference type="InterPro" id="IPR029787">
    <property type="entry name" value="Nucleotide_cyclase"/>
</dbReference>
<dbReference type="Gene3D" id="6.20.270.20">
    <property type="entry name" value="LapD/MoxY periplasmic domain"/>
    <property type="match status" value="1"/>
</dbReference>
<dbReference type="Gene3D" id="3.20.20.450">
    <property type="entry name" value="EAL domain"/>
    <property type="match status" value="1"/>
</dbReference>
<keyword evidence="1" id="KW-1133">Transmembrane helix</keyword>
<name>A0ABU6K9R3_9RHOO</name>
<evidence type="ECO:0000259" key="4">
    <source>
        <dbReference type="PROSITE" id="PS50887"/>
    </source>
</evidence>
<dbReference type="Gene3D" id="3.30.70.270">
    <property type="match status" value="1"/>
</dbReference>
<reference evidence="5 6" key="1">
    <citation type="submission" date="2024-01" db="EMBL/GenBank/DDBJ databases">
        <title>Uliginosibacterium soil sp. nov.</title>
        <authorList>
            <person name="Lv Y."/>
        </authorList>
    </citation>
    <scope>NUCLEOTIDE SEQUENCE [LARGE SCALE GENOMIC DNA]</scope>
    <source>
        <strain evidence="5 6">H3</strain>
    </source>
</reference>
<dbReference type="InterPro" id="IPR050706">
    <property type="entry name" value="Cyclic-di-GMP_PDE-like"/>
</dbReference>
<dbReference type="InterPro" id="IPR043128">
    <property type="entry name" value="Rev_trsase/Diguanyl_cyclase"/>
</dbReference>
<feature type="domain" description="GGDEF" evidence="4">
    <location>
        <begin position="263"/>
        <end position="399"/>
    </location>
</feature>
<dbReference type="NCBIfam" id="TIGR00254">
    <property type="entry name" value="GGDEF"/>
    <property type="match status" value="1"/>
</dbReference>
<dbReference type="PANTHER" id="PTHR33121:SF23">
    <property type="entry name" value="CYCLIC DI-GMP PHOSPHODIESTERASE PDEB"/>
    <property type="match status" value="1"/>
</dbReference>
<dbReference type="Pfam" id="PF00563">
    <property type="entry name" value="EAL"/>
    <property type="match status" value="1"/>
</dbReference>
<dbReference type="InterPro" id="IPR001633">
    <property type="entry name" value="EAL_dom"/>
</dbReference>
<dbReference type="PROSITE" id="PS50885">
    <property type="entry name" value="HAMP"/>
    <property type="match status" value="1"/>
</dbReference>
<feature type="domain" description="HAMP" evidence="3">
    <location>
        <begin position="170"/>
        <end position="221"/>
    </location>
</feature>
<evidence type="ECO:0000259" key="3">
    <source>
        <dbReference type="PROSITE" id="PS50885"/>
    </source>
</evidence>
<dbReference type="Pfam" id="PF16448">
    <property type="entry name" value="LapD_MoxY_N"/>
    <property type="match status" value="1"/>
</dbReference>
<evidence type="ECO:0000313" key="6">
    <source>
        <dbReference type="Proteomes" id="UP001331561"/>
    </source>
</evidence>
<sequence length="643" mass="69502">MSLLTRLWLSVLSAMLLALAGCLVVSVWTARDYLAQQLYAQGNDNAASLALSMSQQSKDPAMAELLVVALFDSGHFESIVFSDVNGRAVAERRTRGDVADAPAWFVRLVPLQAQPGAALVSDGWKQAGRVEVKASTRYAYGALWRGSVKMAMTLLLVGLLLGAAVSLLMRWLKSPLQVIVNQAEAIGRREFIAAPEPPVKELRIVTRAMNAMVKRVQAMFAEQAERIDQLRSDANRDVPTGLSNRAFFMGCLRDALADEEAASGGILFVMRILDLAGVNGRLGRERGDALVQACARELSETRFEGLEPQFGRLGGAEFAVMLADASAAQATSICGEVLASIEKLCQQRELTDRLPVVAIGWTPYVRGESIADVMTRIDTALMQAESATPSVAGIDVSASAGVLSGEAWRHTVEHALTERAFEFAMYPVVRTDGALLHQEVMLRLVTADGTRFSAGQFMPAVLRQGHQAALDLLALELALERLARVQENIGLNLSAASLLDPQFISGCASRLALAGSKASRLWLEVSERTLMDEAGINALSALSRAVRQYGCKLGVEHFGRYFAAMPRLHEVQVDYVKLDGAFVAGIDTHEGNQRFVQAVVNVARSLEMLVIAERVTSEAEWAALQKLQLDGVTGPAVTARNKG</sequence>
<dbReference type="InterPro" id="IPR042461">
    <property type="entry name" value="LapD_MoxY_peri_C"/>
</dbReference>
<dbReference type="EMBL" id="JAYXHS010000006">
    <property type="protein sequence ID" value="MEC5388369.1"/>
    <property type="molecule type" value="Genomic_DNA"/>
</dbReference>
<feature type="transmembrane region" description="Helical" evidence="1">
    <location>
        <begin position="6"/>
        <end position="28"/>
    </location>
</feature>
<dbReference type="PROSITE" id="PS51257">
    <property type="entry name" value="PROKAR_LIPOPROTEIN"/>
    <property type="match status" value="1"/>
</dbReference>
<dbReference type="SUPFAM" id="SSF141868">
    <property type="entry name" value="EAL domain-like"/>
    <property type="match status" value="1"/>
</dbReference>
<keyword evidence="1" id="KW-0812">Transmembrane</keyword>
<dbReference type="PROSITE" id="PS50883">
    <property type="entry name" value="EAL"/>
    <property type="match status" value="1"/>
</dbReference>
<dbReference type="InterPro" id="IPR000160">
    <property type="entry name" value="GGDEF_dom"/>
</dbReference>
<organism evidence="5 6">
    <name type="scientific">Uliginosibacterium silvisoli</name>
    <dbReference type="NCBI Taxonomy" id="3114758"/>
    <lineage>
        <taxon>Bacteria</taxon>
        <taxon>Pseudomonadati</taxon>
        <taxon>Pseudomonadota</taxon>
        <taxon>Betaproteobacteria</taxon>
        <taxon>Rhodocyclales</taxon>
        <taxon>Zoogloeaceae</taxon>
        <taxon>Uliginosibacterium</taxon>
    </lineage>
</organism>
<protein>
    <submittedName>
        <fullName evidence="5">EAL domain-containing protein</fullName>
    </submittedName>
</protein>
<dbReference type="Gene3D" id="3.30.110.200">
    <property type="match status" value="1"/>
</dbReference>
<dbReference type="InterPro" id="IPR035919">
    <property type="entry name" value="EAL_sf"/>
</dbReference>
<dbReference type="SMART" id="SM00052">
    <property type="entry name" value="EAL"/>
    <property type="match status" value="1"/>
</dbReference>
<dbReference type="Proteomes" id="UP001331561">
    <property type="component" value="Unassembled WGS sequence"/>
</dbReference>
<dbReference type="SMART" id="SM00304">
    <property type="entry name" value="HAMP"/>
    <property type="match status" value="1"/>
</dbReference>
<dbReference type="PROSITE" id="PS50887">
    <property type="entry name" value="GGDEF"/>
    <property type="match status" value="1"/>
</dbReference>
<dbReference type="SMART" id="SM00267">
    <property type="entry name" value="GGDEF"/>
    <property type="match status" value="1"/>
</dbReference>
<dbReference type="CDD" id="cd01948">
    <property type="entry name" value="EAL"/>
    <property type="match status" value="1"/>
</dbReference>